<protein>
    <recommendedName>
        <fullName evidence="3">TerB family tellurite resistance protein</fullName>
    </recommendedName>
</protein>
<dbReference type="Proteomes" id="UP000774570">
    <property type="component" value="Unassembled WGS sequence"/>
</dbReference>
<proteinExistence type="predicted"/>
<gene>
    <name evidence="1" type="ORF">K1Y72_09125</name>
</gene>
<evidence type="ECO:0000313" key="1">
    <source>
        <dbReference type="EMBL" id="MBW8482524.1"/>
    </source>
</evidence>
<evidence type="ECO:0008006" key="3">
    <source>
        <dbReference type="Google" id="ProtNLM"/>
    </source>
</evidence>
<reference evidence="1 2" key="1">
    <citation type="submission" date="2021-07" db="EMBL/GenBank/DDBJ databases">
        <title>Actinomadura sp. PM05-2 isolated from lichen.</title>
        <authorList>
            <person name="Somphong A."/>
            <person name="Phongsopitanun W."/>
            <person name="Tanasupawat S."/>
            <person name="Peongsungnone V."/>
        </authorList>
    </citation>
    <scope>NUCLEOTIDE SEQUENCE [LARGE SCALE GENOMIC DNA]</scope>
    <source>
        <strain evidence="1 2">PM05-2</strain>
    </source>
</reference>
<organism evidence="1 2">
    <name type="scientific">Actinomadura parmotrematis</name>
    <dbReference type="NCBI Taxonomy" id="2864039"/>
    <lineage>
        <taxon>Bacteria</taxon>
        <taxon>Bacillati</taxon>
        <taxon>Actinomycetota</taxon>
        <taxon>Actinomycetes</taxon>
        <taxon>Streptosporangiales</taxon>
        <taxon>Thermomonosporaceae</taxon>
        <taxon>Actinomadura</taxon>
    </lineage>
</organism>
<dbReference type="EMBL" id="JAIBOA010000004">
    <property type="protein sequence ID" value="MBW8482524.1"/>
    <property type="molecule type" value="Genomic_DNA"/>
</dbReference>
<sequence>MDARPLVRAIVGALLLLENSPSDELDPDVAVRGMEHIAQELLQLSIEDRREFSALLEEEAVRSEDPHYAEFLRALPFMVGMAE</sequence>
<accession>A0ABS7FQ63</accession>
<keyword evidence="2" id="KW-1185">Reference proteome</keyword>
<comment type="caution">
    <text evidence="1">The sequence shown here is derived from an EMBL/GenBank/DDBJ whole genome shotgun (WGS) entry which is preliminary data.</text>
</comment>
<name>A0ABS7FQ63_9ACTN</name>
<evidence type="ECO:0000313" key="2">
    <source>
        <dbReference type="Proteomes" id="UP000774570"/>
    </source>
</evidence>
<dbReference type="RefSeq" id="WP_220165083.1">
    <property type="nucleotide sequence ID" value="NZ_JAIBOA010000004.1"/>
</dbReference>